<accession>A0A4U0WVG8</accession>
<proteinExistence type="predicted"/>
<evidence type="ECO:0000313" key="2">
    <source>
        <dbReference type="Proteomes" id="UP000309340"/>
    </source>
</evidence>
<evidence type="ECO:0000313" key="1">
    <source>
        <dbReference type="EMBL" id="TKA67670.1"/>
    </source>
</evidence>
<sequence length="122" mass="13677">MPMIRGTSRREDGRVIVTLDQHRPHHVSCSGESLAVSIINKLLQKCVHAYFLITVCEADGNIEGSAPFCGEEWRRDLGIDGHGAAWQCLAEAVEWVGSTVLGIPVILGRETLYWWTTWGRRM</sequence>
<dbReference type="OrthoDB" id="3799884at2759"/>
<dbReference type="AlphaFoldDB" id="A0A4U0WVG8"/>
<dbReference type="Proteomes" id="UP000309340">
    <property type="component" value="Unassembled WGS sequence"/>
</dbReference>
<keyword evidence="2" id="KW-1185">Reference proteome</keyword>
<gene>
    <name evidence="1" type="ORF">B0A55_08647</name>
</gene>
<reference evidence="1 2" key="1">
    <citation type="submission" date="2017-03" db="EMBL/GenBank/DDBJ databases">
        <title>Genomes of endolithic fungi from Antarctica.</title>
        <authorList>
            <person name="Coleine C."/>
            <person name="Masonjones S."/>
            <person name="Stajich J.E."/>
        </authorList>
    </citation>
    <scope>NUCLEOTIDE SEQUENCE [LARGE SCALE GENOMIC DNA]</scope>
    <source>
        <strain evidence="1 2">CCFEE 5184</strain>
    </source>
</reference>
<comment type="caution">
    <text evidence="1">The sequence shown here is derived from an EMBL/GenBank/DDBJ whole genome shotgun (WGS) entry which is preliminary data.</text>
</comment>
<dbReference type="EMBL" id="NAJQ01000555">
    <property type="protein sequence ID" value="TKA67670.1"/>
    <property type="molecule type" value="Genomic_DNA"/>
</dbReference>
<organism evidence="1 2">
    <name type="scientific">Friedmanniomyces simplex</name>
    <dbReference type="NCBI Taxonomy" id="329884"/>
    <lineage>
        <taxon>Eukaryota</taxon>
        <taxon>Fungi</taxon>
        <taxon>Dikarya</taxon>
        <taxon>Ascomycota</taxon>
        <taxon>Pezizomycotina</taxon>
        <taxon>Dothideomycetes</taxon>
        <taxon>Dothideomycetidae</taxon>
        <taxon>Mycosphaerellales</taxon>
        <taxon>Teratosphaeriaceae</taxon>
        <taxon>Friedmanniomyces</taxon>
    </lineage>
</organism>
<protein>
    <submittedName>
        <fullName evidence="1">Uncharacterized protein</fullName>
    </submittedName>
</protein>
<name>A0A4U0WVG8_9PEZI</name>